<dbReference type="InterPro" id="IPR006261">
    <property type="entry name" value="dGTPase"/>
</dbReference>
<reference evidence="5 6" key="1">
    <citation type="submission" date="2021-02" db="EMBL/GenBank/DDBJ databases">
        <title>Streptomyces spirodelae sp. nov., isolated from duckweed.</title>
        <authorList>
            <person name="Saimee Y."/>
            <person name="Duangmal K."/>
        </authorList>
    </citation>
    <scope>NUCLEOTIDE SEQUENCE [LARGE SCALE GENOMIC DNA]</scope>
    <source>
        <strain evidence="5 6">DSM 42105</strain>
    </source>
</reference>
<dbReference type="HAMAP" id="MF_01212">
    <property type="entry name" value="dGTPase_type2"/>
    <property type="match status" value="1"/>
</dbReference>
<dbReference type="InterPro" id="IPR006674">
    <property type="entry name" value="HD_domain"/>
</dbReference>
<evidence type="ECO:0000256" key="3">
    <source>
        <dbReference type="SAM" id="MobiDB-lite"/>
    </source>
</evidence>
<feature type="region of interest" description="Disordered" evidence="3">
    <location>
        <begin position="1"/>
        <end position="52"/>
    </location>
</feature>
<name>A0ABS3XTK8_9ACTN</name>
<dbReference type="SMART" id="SM00471">
    <property type="entry name" value="HDc"/>
    <property type="match status" value="1"/>
</dbReference>
<dbReference type="Pfam" id="PF13286">
    <property type="entry name" value="HD_assoc"/>
    <property type="match status" value="1"/>
</dbReference>
<dbReference type="SUPFAM" id="SSF109604">
    <property type="entry name" value="HD-domain/PDEase-like"/>
    <property type="match status" value="1"/>
</dbReference>
<comment type="similarity">
    <text evidence="2">Belongs to the dGTPase family. Type 2 subfamily.</text>
</comment>
<dbReference type="Pfam" id="PF01966">
    <property type="entry name" value="HD"/>
    <property type="match status" value="1"/>
</dbReference>
<dbReference type="Gene3D" id="1.10.3210.10">
    <property type="entry name" value="Hypothetical protein af1432"/>
    <property type="match status" value="1"/>
</dbReference>
<evidence type="ECO:0000313" key="6">
    <source>
        <dbReference type="Proteomes" id="UP000721954"/>
    </source>
</evidence>
<dbReference type="RefSeq" id="WP_209210471.1">
    <property type="nucleotide sequence ID" value="NZ_JAFFZM010000005.1"/>
</dbReference>
<keyword evidence="1 2" id="KW-0378">Hydrolase</keyword>
<dbReference type="InterPro" id="IPR026875">
    <property type="entry name" value="PHydrolase_assoc_dom"/>
</dbReference>
<dbReference type="GeneID" id="96259036"/>
<evidence type="ECO:0000313" key="5">
    <source>
        <dbReference type="EMBL" id="MBO8198733.1"/>
    </source>
</evidence>
<accession>A0ABS3XTK8</accession>
<feature type="compositionally biased region" description="Basic and acidic residues" evidence="3">
    <location>
        <begin position="32"/>
        <end position="52"/>
    </location>
</feature>
<dbReference type="CDD" id="cd00077">
    <property type="entry name" value="HDc"/>
    <property type="match status" value="1"/>
</dbReference>
<comment type="caution">
    <text evidence="5">The sequence shown here is derived from an EMBL/GenBank/DDBJ whole genome shotgun (WGS) entry which is preliminary data.</text>
</comment>
<dbReference type="PROSITE" id="PS51831">
    <property type="entry name" value="HD"/>
    <property type="match status" value="1"/>
</dbReference>
<dbReference type="NCBIfam" id="NF002829">
    <property type="entry name" value="PRK03007.1"/>
    <property type="match status" value="1"/>
</dbReference>
<evidence type="ECO:0000256" key="1">
    <source>
        <dbReference type="ARBA" id="ARBA00022801"/>
    </source>
</evidence>
<feature type="domain" description="HD" evidence="4">
    <location>
        <begin position="88"/>
        <end position="242"/>
    </location>
</feature>
<gene>
    <name evidence="5" type="ORF">JW613_10495</name>
</gene>
<dbReference type="InterPro" id="IPR003607">
    <property type="entry name" value="HD/PDEase_dom"/>
</dbReference>
<evidence type="ECO:0000256" key="2">
    <source>
        <dbReference type="HAMAP-Rule" id="MF_01212"/>
    </source>
</evidence>
<dbReference type="PANTHER" id="PTHR11373:SF32">
    <property type="entry name" value="DEOXYGUANOSINETRIPHOSPHATE TRIPHOSPHOHYDROLASE"/>
    <property type="match status" value="1"/>
</dbReference>
<organism evidence="5 6">
    <name type="scientific">Streptomyces smyrnaeus</name>
    <dbReference type="NCBI Taxonomy" id="1387713"/>
    <lineage>
        <taxon>Bacteria</taxon>
        <taxon>Bacillati</taxon>
        <taxon>Actinomycetota</taxon>
        <taxon>Actinomycetes</taxon>
        <taxon>Kitasatosporales</taxon>
        <taxon>Streptomycetaceae</taxon>
        <taxon>Streptomyces</taxon>
    </lineage>
</organism>
<sequence>MHASPGTPAHGPDGTPAVEGGAPPAPRYTPADVERWVPEPDKRPGRTAFQRDRARVLHSAALRRLAGKTQMVAPGSASPAWDATPRTRLTHSLECAQVGRELGAALGCDPDLVETACLAHDLGHPPFGHNGEAVLDEIAAPAGGFEGNAQSLRLLTRLEPKRFSEEPDGQAYVGVNLTRAALDAATKYPWRRGEHPTDPDSGKFGVYEEDLPVFHWLRKGAPEGRRCFEAQVMDWSDDVAYSVHDLEDGIRAGHLDPRMLLSGPERSEVFAVAAERYAPGAVDDEPAAALDRLLAQEWWPHGYDGTARDQARLKDASSQLIGRFCLAAEAATRSAYGSGPLTRYAAELIVPEAARLECAVLKAVADRYVMQRPDLERLRREQRVVVRELAEALLARAPEGLDPQYADLYAEAAGSAEPAVARLRVVVDQISTLTDAAARSLHRTLTMPGRSG</sequence>
<dbReference type="Proteomes" id="UP000721954">
    <property type="component" value="Unassembled WGS sequence"/>
</dbReference>
<keyword evidence="6" id="KW-1185">Reference proteome</keyword>
<proteinExistence type="inferred from homology"/>
<dbReference type="InterPro" id="IPR023023">
    <property type="entry name" value="dNTPase_2"/>
</dbReference>
<protein>
    <recommendedName>
        <fullName evidence="2">Deoxyguanosinetriphosphate triphosphohydrolase-like protein</fullName>
    </recommendedName>
</protein>
<evidence type="ECO:0000259" key="4">
    <source>
        <dbReference type="PROSITE" id="PS51831"/>
    </source>
</evidence>
<dbReference type="InterPro" id="IPR050135">
    <property type="entry name" value="dGTPase-like"/>
</dbReference>
<dbReference type="EMBL" id="JAFFZM010000005">
    <property type="protein sequence ID" value="MBO8198733.1"/>
    <property type="molecule type" value="Genomic_DNA"/>
</dbReference>
<dbReference type="NCBIfam" id="TIGR01353">
    <property type="entry name" value="dGTP_triPase"/>
    <property type="match status" value="1"/>
</dbReference>
<dbReference type="PANTHER" id="PTHR11373">
    <property type="entry name" value="DEOXYNUCLEOSIDE TRIPHOSPHATE TRIPHOSPHOHYDROLASE"/>
    <property type="match status" value="1"/>
</dbReference>